<evidence type="ECO:0000259" key="10">
    <source>
        <dbReference type="PROSITE" id="PS50929"/>
    </source>
</evidence>
<dbReference type="GO" id="GO:0005886">
    <property type="term" value="C:plasma membrane"/>
    <property type="evidence" value="ECO:0007669"/>
    <property type="project" value="UniProtKB-SubCell"/>
</dbReference>
<keyword evidence="7 8" id="KW-0472">Membrane</keyword>
<protein>
    <submittedName>
        <fullName evidence="11">ABC transporter ATP-binding protein</fullName>
    </submittedName>
</protein>
<dbReference type="InterPro" id="IPR017871">
    <property type="entry name" value="ABC_transporter-like_CS"/>
</dbReference>
<evidence type="ECO:0000256" key="1">
    <source>
        <dbReference type="ARBA" id="ARBA00004651"/>
    </source>
</evidence>
<keyword evidence="6 8" id="KW-1133">Transmembrane helix</keyword>
<dbReference type="AlphaFoldDB" id="A0A0F5FX30"/>
<dbReference type="InterPro" id="IPR003439">
    <property type="entry name" value="ABC_transporter-like_ATP-bd"/>
</dbReference>
<dbReference type="GO" id="GO:0016887">
    <property type="term" value="F:ATP hydrolysis activity"/>
    <property type="evidence" value="ECO:0007669"/>
    <property type="project" value="InterPro"/>
</dbReference>
<proteinExistence type="inferred from homology"/>
<dbReference type="Gene3D" id="3.40.50.300">
    <property type="entry name" value="P-loop containing nucleotide triphosphate hydrolases"/>
    <property type="match status" value="1"/>
</dbReference>
<feature type="transmembrane region" description="Helical" evidence="8">
    <location>
        <begin position="252"/>
        <end position="274"/>
    </location>
</feature>
<dbReference type="PROSITE" id="PS50893">
    <property type="entry name" value="ABC_TRANSPORTER_2"/>
    <property type="match status" value="1"/>
</dbReference>
<dbReference type="CDD" id="cd03228">
    <property type="entry name" value="ABCC_MRP_Like"/>
    <property type="match status" value="1"/>
</dbReference>
<evidence type="ECO:0000256" key="3">
    <source>
        <dbReference type="ARBA" id="ARBA00022692"/>
    </source>
</evidence>
<dbReference type="InterPro" id="IPR003593">
    <property type="entry name" value="AAA+_ATPase"/>
</dbReference>
<dbReference type="InterPro" id="IPR011527">
    <property type="entry name" value="ABC1_TM_dom"/>
</dbReference>
<dbReference type="STRING" id="443610.VE25_02220"/>
<accession>A0A0F5FX30</accession>
<dbReference type="SUPFAM" id="SSF52540">
    <property type="entry name" value="P-loop containing nucleoside triphosphate hydrolases"/>
    <property type="match status" value="1"/>
</dbReference>
<dbReference type="Pfam" id="PF00005">
    <property type="entry name" value="ABC_tran"/>
    <property type="match status" value="1"/>
</dbReference>
<dbReference type="PATRIC" id="fig|443610.3.peg.2919"/>
<reference evidence="11 12" key="1">
    <citation type="submission" date="2015-03" db="EMBL/GenBank/DDBJ databases">
        <authorList>
            <person name="Hassan Y.I."/>
            <person name="Lepp D."/>
            <person name="Li X.-Z."/>
            <person name="Zhou T."/>
        </authorList>
    </citation>
    <scope>NUCLEOTIDE SEQUENCE [LARGE SCALE GENOMIC DNA]</scope>
    <source>
        <strain evidence="11 12">BD-c194</strain>
    </source>
</reference>
<dbReference type="Proteomes" id="UP000033632">
    <property type="component" value="Unassembled WGS sequence"/>
</dbReference>
<keyword evidence="12" id="KW-1185">Reference proteome</keyword>
<dbReference type="InterPro" id="IPR027417">
    <property type="entry name" value="P-loop_NTPase"/>
</dbReference>
<feature type="transmembrane region" description="Helical" evidence="8">
    <location>
        <begin position="25"/>
        <end position="49"/>
    </location>
</feature>
<dbReference type="RefSeq" id="WP_046106956.1">
    <property type="nucleotide sequence ID" value="NZ_JZEX01000038.1"/>
</dbReference>
<dbReference type="InterPro" id="IPR036640">
    <property type="entry name" value="ABC1_TM_sf"/>
</dbReference>
<comment type="caution">
    <text evidence="11">The sequence shown here is derived from an EMBL/GenBank/DDBJ whole genome shotgun (WGS) entry which is preliminary data.</text>
</comment>
<keyword evidence="5 11" id="KW-0067">ATP-binding</keyword>
<evidence type="ECO:0000259" key="9">
    <source>
        <dbReference type="PROSITE" id="PS50893"/>
    </source>
</evidence>
<evidence type="ECO:0000256" key="5">
    <source>
        <dbReference type="ARBA" id="ARBA00022840"/>
    </source>
</evidence>
<evidence type="ECO:0000256" key="2">
    <source>
        <dbReference type="ARBA" id="ARBA00005417"/>
    </source>
</evidence>
<comment type="subcellular location">
    <subcellularLocation>
        <location evidence="1">Cell membrane</location>
        <topology evidence="1">Multi-pass membrane protein</topology>
    </subcellularLocation>
</comment>
<keyword evidence="4" id="KW-0547">Nucleotide-binding</keyword>
<dbReference type="GO" id="GO:0140359">
    <property type="term" value="F:ABC-type transporter activity"/>
    <property type="evidence" value="ECO:0007669"/>
    <property type="project" value="InterPro"/>
</dbReference>
<dbReference type="SUPFAM" id="SSF90123">
    <property type="entry name" value="ABC transporter transmembrane region"/>
    <property type="match status" value="1"/>
</dbReference>
<feature type="domain" description="ABC transporter" evidence="9">
    <location>
        <begin position="346"/>
        <end position="562"/>
    </location>
</feature>
<dbReference type="InterPro" id="IPR039421">
    <property type="entry name" value="Type_1_exporter"/>
</dbReference>
<keyword evidence="3 8" id="KW-0812">Transmembrane</keyword>
<dbReference type="Pfam" id="PF00664">
    <property type="entry name" value="ABC_membrane"/>
    <property type="match status" value="1"/>
</dbReference>
<feature type="transmembrane region" description="Helical" evidence="8">
    <location>
        <begin position="170"/>
        <end position="188"/>
    </location>
</feature>
<evidence type="ECO:0000256" key="6">
    <source>
        <dbReference type="ARBA" id="ARBA00022989"/>
    </source>
</evidence>
<feature type="domain" description="ABC transmembrane type-1" evidence="10">
    <location>
        <begin position="29"/>
        <end position="313"/>
    </location>
</feature>
<dbReference type="GO" id="GO:0005524">
    <property type="term" value="F:ATP binding"/>
    <property type="evidence" value="ECO:0007669"/>
    <property type="project" value="UniProtKB-KW"/>
</dbReference>
<evidence type="ECO:0000256" key="7">
    <source>
        <dbReference type="ARBA" id="ARBA00023136"/>
    </source>
</evidence>
<feature type="transmembrane region" description="Helical" evidence="8">
    <location>
        <begin position="137"/>
        <end position="164"/>
    </location>
</feature>
<organism evidence="11 12">
    <name type="scientific">Devosia geojensis</name>
    <dbReference type="NCBI Taxonomy" id="443610"/>
    <lineage>
        <taxon>Bacteria</taxon>
        <taxon>Pseudomonadati</taxon>
        <taxon>Pseudomonadota</taxon>
        <taxon>Alphaproteobacteria</taxon>
        <taxon>Hyphomicrobiales</taxon>
        <taxon>Devosiaceae</taxon>
        <taxon>Devosia</taxon>
    </lineage>
</organism>
<dbReference type="Gene3D" id="1.20.1560.10">
    <property type="entry name" value="ABC transporter type 1, transmembrane domain"/>
    <property type="match status" value="1"/>
</dbReference>
<evidence type="ECO:0000256" key="4">
    <source>
        <dbReference type="ARBA" id="ARBA00022741"/>
    </source>
</evidence>
<evidence type="ECO:0000313" key="11">
    <source>
        <dbReference type="EMBL" id="KKB13393.1"/>
    </source>
</evidence>
<dbReference type="PANTHER" id="PTHR24221:SF654">
    <property type="entry name" value="ATP-BINDING CASSETTE SUB-FAMILY B MEMBER 6"/>
    <property type="match status" value="1"/>
</dbReference>
<feature type="transmembrane region" description="Helical" evidence="8">
    <location>
        <begin position="61"/>
        <end position="79"/>
    </location>
</feature>
<dbReference type="PROSITE" id="PS50929">
    <property type="entry name" value="ABC_TM1F"/>
    <property type="match status" value="1"/>
</dbReference>
<evidence type="ECO:0000313" key="12">
    <source>
        <dbReference type="Proteomes" id="UP000033632"/>
    </source>
</evidence>
<dbReference type="EMBL" id="JZEX01000038">
    <property type="protein sequence ID" value="KKB13393.1"/>
    <property type="molecule type" value="Genomic_DNA"/>
</dbReference>
<dbReference type="SMART" id="SM00382">
    <property type="entry name" value="AAA"/>
    <property type="match status" value="1"/>
</dbReference>
<evidence type="ECO:0000256" key="8">
    <source>
        <dbReference type="SAM" id="Phobius"/>
    </source>
</evidence>
<dbReference type="PANTHER" id="PTHR24221">
    <property type="entry name" value="ATP-BINDING CASSETTE SUB-FAMILY B"/>
    <property type="match status" value="1"/>
</dbReference>
<dbReference type="OrthoDB" id="9804259at2"/>
<sequence>MKTAGWTIVAAPVAAIYGRFWREAHWMLIGIALVVLASSVGAVATPYIFSRLIDALDAGRQLPAAIALMFVGYAIVRGLTMSGQYAVNFMSVMAAENLNFIAATSFFEKLLKKPVSFFIEHNPVEIQTARGEGQHSVYVLVQVALVILIPGITQIVLAIGLLGAVINFEIVLIVLVYGVIYVTATYFAHHWTRPYLDKAIEANQENAKFVGNAVNAMETLRYFNGDRWVSQSFAGKADEARNAWIGWSRRRAMLALIFGAAAAAQLAITFVLLLPRFAAGELSVGDIVLINTLLIQLNQPFEMLGMSINEVLRAYSSFLPFARMWNAPEDTTAGTTGPLRLTDGTLAFEHVSFGYGEKRTVTDVSFSARRGEITFLTGETGSGKSTLFKLALKAIEPQAGRITVDGIDLAGIGRENWYAAIGVVPQEVMLLNDTLAANIVLGRERHEARLRRAAERAAILAFIDALPEGFETTVGERGLKLSGGERQRIAIARALYADPDFLFLDEASSALDEATEAEIVSELRRLGAKVTILAITHRRSVIAAGDQVIALDGGSARADAAIGP</sequence>
<comment type="similarity">
    <text evidence="2">Belongs to the ABC transporter superfamily.</text>
</comment>
<name>A0A0F5FX30_9HYPH</name>
<dbReference type="PROSITE" id="PS00211">
    <property type="entry name" value="ABC_TRANSPORTER_1"/>
    <property type="match status" value="1"/>
</dbReference>
<gene>
    <name evidence="11" type="ORF">VE25_02220</name>
</gene>